<dbReference type="RefSeq" id="WP_170854687.1">
    <property type="nucleotide sequence ID" value="NZ_CBDUMO010000006.1"/>
</dbReference>
<evidence type="ECO:0008006" key="4">
    <source>
        <dbReference type="Google" id="ProtNLM"/>
    </source>
</evidence>
<keyword evidence="1" id="KW-1133">Transmembrane helix</keyword>
<keyword evidence="3" id="KW-1185">Reference proteome</keyword>
<accession>A0A1K1M8C6</accession>
<keyword evidence="1" id="KW-0472">Membrane</keyword>
<sequence length="55" mass="6098">MGILKEIIHESAIGNKPTIYKAFVISVFISIVLISFTMLTAILRNPQQVITGFGY</sequence>
<evidence type="ECO:0000313" key="3">
    <source>
        <dbReference type="Proteomes" id="UP000183257"/>
    </source>
</evidence>
<dbReference type="Proteomes" id="UP000183257">
    <property type="component" value="Unassembled WGS sequence"/>
</dbReference>
<dbReference type="AlphaFoldDB" id="A0A1K1M8C6"/>
<dbReference type="EMBL" id="FPIY01000001">
    <property type="protein sequence ID" value="SFW19351.1"/>
    <property type="molecule type" value="Genomic_DNA"/>
</dbReference>
<organism evidence="2 3">
    <name type="scientific">Cellulophaga fucicola</name>
    <dbReference type="NCBI Taxonomy" id="76595"/>
    <lineage>
        <taxon>Bacteria</taxon>
        <taxon>Pseudomonadati</taxon>
        <taxon>Bacteroidota</taxon>
        <taxon>Flavobacteriia</taxon>
        <taxon>Flavobacteriales</taxon>
        <taxon>Flavobacteriaceae</taxon>
        <taxon>Cellulophaga</taxon>
    </lineage>
</organism>
<reference evidence="3" key="1">
    <citation type="submission" date="2016-11" db="EMBL/GenBank/DDBJ databases">
        <authorList>
            <person name="Varghese N."/>
            <person name="Submissions S."/>
        </authorList>
    </citation>
    <scope>NUCLEOTIDE SEQUENCE [LARGE SCALE GENOMIC DNA]</scope>
    <source>
        <strain evidence="3">DSM 24786</strain>
    </source>
</reference>
<gene>
    <name evidence="2" type="ORF">SAMN05660313_00411</name>
</gene>
<feature type="transmembrane region" description="Helical" evidence="1">
    <location>
        <begin position="20"/>
        <end position="43"/>
    </location>
</feature>
<evidence type="ECO:0000256" key="1">
    <source>
        <dbReference type="SAM" id="Phobius"/>
    </source>
</evidence>
<proteinExistence type="predicted"/>
<protein>
    <recommendedName>
        <fullName evidence="4">ABC transporter permease</fullName>
    </recommendedName>
</protein>
<keyword evidence="1" id="KW-0812">Transmembrane</keyword>
<name>A0A1K1M8C6_9FLAO</name>
<evidence type="ECO:0000313" key="2">
    <source>
        <dbReference type="EMBL" id="SFW19351.1"/>
    </source>
</evidence>